<feature type="transmembrane region" description="Helical" evidence="7">
    <location>
        <begin position="186"/>
        <end position="206"/>
    </location>
</feature>
<feature type="transmembrane region" description="Helical" evidence="7">
    <location>
        <begin position="67"/>
        <end position="86"/>
    </location>
</feature>
<dbReference type="PANTHER" id="PTHR23501">
    <property type="entry name" value="MAJOR FACILITATOR SUPERFAMILY"/>
    <property type="match status" value="1"/>
</dbReference>
<feature type="transmembrane region" description="Helical" evidence="7">
    <location>
        <begin position="92"/>
        <end position="114"/>
    </location>
</feature>
<name>I7KM55_9LACO</name>
<dbReference type="Proteomes" id="UP000009311">
    <property type="component" value="Unassembled WGS sequence"/>
</dbReference>
<feature type="transmembrane region" description="Helical" evidence="7">
    <location>
        <begin position="452"/>
        <end position="471"/>
    </location>
</feature>
<feature type="transmembrane region" description="Helical" evidence="7">
    <location>
        <begin position="319"/>
        <end position="337"/>
    </location>
</feature>
<dbReference type="EMBL" id="CAKD01000023">
    <property type="protein sequence ID" value="CCI85834.1"/>
    <property type="molecule type" value="Genomic_DNA"/>
</dbReference>
<keyword evidence="4 7" id="KW-0812">Transmembrane</keyword>
<evidence type="ECO:0000256" key="3">
    <source>
        <dbReference type="ARBA" id="ARBA00022475"/>
    </source>
</evidence>
<dbReference type="STRING" id="1423790.BN53_07035"/>
<dbReference type="SUPFAM" id="SSF103473">
    <property type="entry name" value="MFS general substrate transporter"/>
    <property type="match status" value="1"/>
</dbReference>
<feature type="transmembrane region" description="Helical" evidence="7">
    <location>
        <begin position="153"/>
        <end position="174"/>
    </location>
</feature>
<feature type="transmembrane region" description="Helical" evidence="7">
    <location>
        <begin position="36"/>
        <end position="55"/>
    </location>
</feature>
<dbReference type="GO" id="GO:0022857">
    <property type="term" value="F:transmembrane transporter activity"/>
    <property type="evidence" value="ECO:0007669"/>
    <property type="project" value="InterPro"/>
</dbReference>
<feature type="transmembrane region" description="Helical" evidence="7">
    <location>
        <begin position="286"/>
        <end position="312"/>
    </location>
</feature>
<dbReference type="InterPro" id="IPR036259">
    <property type="entry name" value="MFS_trans_sf"/>
</dbReference>
<proteinExistence type="predicted"/>
<gene>
    <name evidence="9" type="ORF">BN53_07035</name>
</gene>
<dbReference type="InterPro" id="IPR020846">
    <property type="entry name" value="MFS_dom"/>
</dbReference>
<feature type="transmembrane region" description="Helical" evidence="7">
    <location>
        <begin position="253"/>
        <end position="274"/>
    </location>
</feature>
<keyword evidence="5 7" id="KW-1133">Transmembrane helix</keyword>
<keyword evidence="2" id="KW-0813">Transport</keyword>
<comment type="caution">
    <text evidence="9">The sequence shown here is derived from an EMBL/GenBank/DDBJ whole genome shotgun (WGS) entry which is preliminary data.</text>
</comment>
<dbReference type="eggNOG" id="COG2814">
    <property type="taxonomic scope" value="Bacteria"/>
</dbReference>
<comment type="subcellular location">
    <subcellularLocation>
        <location evidence="1">Cell membrane</location>
        <topology evidence="1">Multi-pass membrane protein</topology>
    </subcellularLocation>
</comment>
<dbReference type="Gene3D" id="1.20.1720.10">
    <property type="entry name" value="Multidrug resistance protein D"/>
    <property type="match status" value="1"/>
</dbReference>
<feature type="transmembrane region" description="Helical" evidence="7">
    <location>
        <begin position="212"/>
        <end position="232"/>
    </location>
</feature>
<evidence type="ECO:0000256" key="2">
    <source>
        <dbReference type="ARBA" id="ARBA00022448"/>
    </source>
</evidence>
<feature type="transmembrane region" description="Helical" evidence="7">
    <location>
        <begin position="386"/>
        <end position="407"/>
    </location>
</feature>
<sequence>MVTLAIFMTTFMTAIEGTIVSTAMPTIVSDLDGLEMMSWVVSIFLLMTAVSTPLYGKLADSLGRKPVFLFGIALFVIGSALCAFSHNMIELIIFRVIQGLGSGAIQPVAITIIADLYKLAKRAKMLGLNSSFWGVASIIAPLLGGFIVQHLSWHWIFLINVPLGIIAFLLVLVFLKEPKHSSSSKLDLKGTVYLSIFLLSLMVLLQELGADINPLILAVLAIIAIVAAAIFFRVEKRAEDPIMPLSMLKNREFLSINLVTLIISGVVIGFEFYLPTWMQGVNGTSASIAGFAVTPSSLMWIVGSFVVGAVLSKWGIKQTFNLMHIVLMLTDIALLLAPIGTPFWVFCLIAVFNGFAFGTIITASQIDSQILVPKEQIGIATGFNTLMKYLGQTLMISIYGIVFNTVISNNLAKHPNLTQAMMNKIVSVQQAKSLDPNLVGSLRQVLLNALKGVYLVSLIVLIISILLNQIYKNRKFTTQK</sequence>
<evidence type="ECO:0000256" key="4">
    <source>
        <dbReference type="ARBA" id="ARBA00022692"/>
    </source>
</evidence>
<accession>I7KM55</accession>
<evidence type="ECO:0000256" key="5">
    <source>
        <dbReference type="ARBA" id="ARBA00022989"/>
    </source>
</evidence>
<keyword evidence="3" id="KW-1003">Cell membrane</keyword>
<evidence type="ECO:0000256" key="1">
    <source>
        <dbReference type="ARBA" id="ARBA00004651"/>
    </source>
</evidence>
<dbReference type="PROSITE" id="PS50850">
    <property type="entry name" value="MFS"/>
    <property type="match status" value="1"/>
</dbReference>
<evidence type="ECO:0000313" key="9">
    <source>
        <dbReference type="EMBL" id="CCI85834.1"/>
    </source>
</evidence>
<evidence type="ECO:0000256" key="6">
    <source>
        <dbReference type="ARBA" id="ARBA00023136"/>
    </source>
</evidence>
<evidence type="ECO:0000259" key="8">
    <source>
        <dbReference type="PROSITE" id="PS50850"/>
    </source>
</evidence>
<dbReference type="FunFam" id="1.20.1720.10:FF:000004">
    <property type="entry name" value="EmrB/QacA family drug resistance transporter"/>
    <property type="match status" value="1"/>
</dbReference>
<dbReference type="PANTHER" id="PTHR23501:SF191">
    <property type="entry name" value="VACUOLAR BASIC AMINO ACID TRANSPORTER 4"/>
    <property type="match status" value="1"/>
</dbReference>
<keyword evidence="6 7" id="KW-0472">Membrane</keyword>
<feature type="domain" description="Major facilitator superfamily (MFS) profile" evidence="8">
    <location>
        <begin position="2"/>
        <end position="476"/>
    </location>
</feature>
<dbReference type="GO" id="GO:0005886">
    <property type="term" value="C:plasma membrane"/>
    <property type="evidence" value="ECO:0007669"/>
    <property type="project" value="UniProtKB-SubCell"/>
</dbReference>
<protein>
    <submittedName>
        <fullName evidence="9">MFS family major facilitator transporter</fullName>
    </submittedName>
</protein>
<dbReference type="PRINTS" id="PR01036">
    <property type="entry name" value="TCRTETB"/>
</dbReference>
<evidence type="ECO:0000313" key="10">
    <source>
        <dbReference type="Proteomes" id="UP000009311"/>
    </source>
</evidence>
<keyword evidence="10" id="KW-1185">Reference proteome</keyword>
<evidence type="ECO:0000256" key="7">
    <source>
        <dbReference type="SAM" id="Phobius"/>
    </source>
</evidence>
<dbReference type="InterPro" id="IPR011701">
    <property type="entry name" value="MFS"/>
</dbReference>
<organism evidence="9 10">
    <name type="scientific">Lactobacillus pasteurii DSM 23907 = CRBIP 24.76</name>
    <dbReference type="NCBI Taxonomy" id="1423790"/>
    <lineage>
        <taxon>Bacteria</taxon>
        <taxon>Bacillati</taxon>
        <taxon>Bacillota</taxon>
        <taxon>Bacilli</taxon>
        <taxon>Lactobacillales</taxon>
        <taxon>Lactobacillaceae</taxon>
        <taxon>Lactobacillus</taxon>
    </lineage>
</organism>
<reference evidence="9 10" key="1">
    <citation type="submission" date="2012-06" db="EMBL/GenBank/DDBJ databases">
        <title>Draft Genome Sequence of Lactobacillus pasteurii CRBIP 24.76T.</title>
        <authorList>
            <person name="Cousin S."/>
            <person name="Bouchier C."/>
            <person name="Loux V."/>
            <person name="Ma L."/>
            <person name="Creno S."/>
            <person name="Bizet C."/>
            <person name="Clermont D."/>
        </authorList>
    </citation>
    <scope>NUCLEOTIDE SEQUENCE [LARGE SCALE GENOMIC DNA]</scope>
    <source>
        <strain evidence="10">CRBIP 24.76T</strain>
    </source>
</reference>
<dbReference type="AlphaFoldDB" id="I7KM55"/>
<feature type="transmembrane region" description="Helical" evidence="7">
    <location>
        <begin position="126"/>
        <end position="147"/>
    </location>
</feature>
<dbReference type="Pfam" id="PF07690">
    <property type="entry name" value="MFS_1"/>
    <property type="match status" value="1"/>
</dbReference>
<dbReference type="CDD" id="cd17502">
    <property type="entry name" value="MFS_Azr1_MDR_like"/>
    <property type="match status" value="1"/>
</dbReference>
<feature type="transmembrane region" description="Helical" evidence="7">
    <location>
        <begin position="343"/>
        <end position="366"/>
    </location>
</feature>
<dbReference type="Gene3D" id="1.20.1250.20">
    <property type="entry name" value="MFS general substrate transporter like domains"/>
    <property type="match status" value="1"/>
</dbReference>